<feature type="region of interest" description="Disordered" evidence="1">
    <location>
        <begin position="548"/>
        <end position="591"/>
    </location>
</feature>
<protein>
    <submittedName>
        <fullName evidence="2">Uncharacterized protein</fullName>
    </submittedName>
</protein>
<dbReference type="EMBL" id="KZ678413">
    <property type="protein sequence ID" value="PSR91909.1"/>
    <property type="molecule type" value="Genomic_DNA"/>
</dbReference>
<sequence>MAPQARSPSARFYAERGTSSPAVIEQVSHSRDTVHHGEVLPADLFSAFRGFGPSNTAHDPVYYPNGHRRNSGSLISPRMPALLHTPYDFHQHPAHTHSCTNSPRQRISNGGGLGADSGAAAAASVAATSTGATTVRHIRSPPATRERFMRTERPICVVQQSLDPVSIPPSQAAAAIGNRKFLPLPTTKRSASSSRRFVPLPADMENTSHYYNNYNSNNAKDNSVSSPTSTHLLLSSLGGHGAAFGTNIPPDDLVEYNAPGPSVIYPSESASNLGLGHGHGHGHGIRLRLSRSVAVRHVRQSGLGGVGGLPQQHVSSDYIGIERIGSNHNTNEKNLNDNTSNENANNNLHHSILGENDVLDVHDICLTVTQWYLERLRVNWHVRNGEKVSSYWQDVSEGSSIVEGIEDDDSGGGRRKRRAGDGCRGRHTRRCRCRYKSRYAGIEKPGRSTVRHRSSSFDERSAGARCSLQSVDNSCSKQNNVNSHNDNNKPIDDDNDDDDAYYADSDEEREIPALRTDRRCSMVSKARQRHRNGDIPYRRDRCYHHCRHPRQHQQENKNKHERKEHGKAAPIPRGKQHRRLRRQNPIPAPTTSLLDNIRHICGLIWRRAQRDRQDVLDAEARACREMSVLLDCGVVIVTFVCARKAAQPGTTEEGVLLFDGEVTRVKEKNGRGIVEQEGRQQQYQQQNDQNGQYSKEEGWFERVMEAGKAICRVLGDQDGLERLEQMEQVGHGAAEDGYVDAWD</sequence>
<feature type="region of interest" description="Disordered" evidence="1">
    <location>
        <begin position="402"/>
        <end position="425"/>
    </location>
</feature>
<reference evidence="2 3" key="1">
    <citation type="journal article" date="2018" name="Mycol. Prog.">
        <title>Coniella lustricola, a new species from submerged detritus.</title>
        <authorList>
            <person name="Raudabaugh D.B."/>
            <person name="Iturriaga T."/>
            <person name="Carver A."/>
            <person name="Mondo S."/>
            <person name="Pangilinan J."/>
            <person name="Lipzen A."/>
            <person name="He G."/>
            <person name="Amirebrahimi M."/>
            <person name="Grigoriev I.V."/>
            <person name="Miller A.N."/>
        </authorList>
    </citation>
    <scope>NUCLEOTIDE SEQUENCE [LARGE SCALE GENOMIC DNA]</scope>
    <source>
        <strain evidence="2 3">B22-T-1</strain>
    </source>
</reference>
<feature type="compositionally biased region" description="Basic and acidic residues" evidence="1">
    <location>
        <begin position="552"/>
        <end position="567"/>
    </location>
</feature>
<evidence type="ECO:0000313" key="3">
    <source>
        <dbReference type="Proteomes" id="UP000241462"/>
    </source>
</evidence>
<dbReference type="Proteomes" id="UP000241462">
    <property type="component" value="Unassembled WGS sequence"/>
</dbReference>
<keyword evidence="3" id="KW-1185">Reference proteome</keyword>
<dbReference type="InParanoid" id="A0A2T3ACE7"/>
<gene>
    <name evidence="2" type="ORF">BD289DRAFT_200887</name>
</gene>
<accession>A0A2T3ACE7</accession>
<name>A0A2T3ACE7_9PEZI</name>
<organism evidence="2 3">
    <name type="scientific">Coniella lustricola</name>
    <dbReference type="NCBI Taxonomy" id="2025994"/>
    <lineage>
        <taxon>Eukaryota</taxon>
        <taxon>Fungi</taxon>
        <taxon>Dikarya</taxon>
        <taxon>Ascomycota</taxon>
        <taxon>Pezizomycotina</taxon>
        <taxon>Sordariomycetes</taxon>
        <taxon>Sordariomycetidae</taxon>
        <taxon>Diaporthales</taxon>
        <taxon>Schizoparmaceae</taxon>
        <taxon>Coniella</taxon>
    </lineage>
</organism>
<feature type="region of interest" description="Disordered" evidence="1">
    <location>
        <begin position="469"/>
        <end position="513"/>
    </location>
</feature>
<feature type="compositionally biased region" description="Acidic residues" evidence="1">
    <location>
        <begin position="493"/>
        <end position="509"/>
    </location>
</feature>
<evidence type="ECO:0000313" key="2">
    <source>
        <dbReference type="EMBL" id="PSR91909.1"/>
    </source>
</evidence>
<evidence type="ECO:0000256" key="1">
    <source>
        <dbReference type="SAM" id="MobiDB-lite"/>
    </source>
</evidence>
<dbReference type="AlphaFoldDB" id="A0A2T3ACE7"/>
<dbReference type="OrthoDB" id="5207873at2759"/>
<proteinExistence type="predicted"/>
<feature type="compositionally biased region" description="Polar residues" evidence="1">
    <location>
        <begin position="469"/>
        <end position="484"/>
    </location>
</feature>